<keyword evidence="1" id="KW-0539">Nucleus</keyword>
<dbReference type="Proteomes" id="UP001358417">
    <property type="component" value="Unassembled WGS sequence"/>
</dbReference>
<dbReference type="InterPro" id="IPR007219">
    <property type="entry name" value="XnlR_reg_dom"/>
</dbReference>
<dbReference type="PANTHER" id="PTHR46910">
    <property type="entry name" value="TRANSCRIPTION FACTOR PDR1"/>
    <property type="match status" value="1"/>
</dbReference>
<dbReference type="GO" id="GO:0003677">
    <property type="term" value="F:DNA binding"/>
    <property type="evidence" value="ECO:0007669"/>
    <property type="project" value="InterPro"/>
</dbReference>
<evidence type="ECO:0000256" key="2">
    <source>
        <dbReference type="SAM" id="MobiDB-lite"/>
    </source>
</evidence>
<dbReference type="GeneID" id="89977232"/>
<dbReference type="GO" id="GO:0006351">
    <property type="term" value="P:DNA-templated transcription"/>
    <property type="evidence" value="ECO:0007669"/>
    <property type="project" value="InterPro"/>
</dbReference>
<name>A0AAV9MVI7_9EURO</name>
<dbReference type="AlphaFoldDB" id="A0AAV9MVI7"/>
<dbReference type="CDD" id="cd12148">
    <property type="entry name" value="fungal_TF_MHR"/>
    <property type="match status" value="1"/>
</dbReference>
<protein>
    <recommendedName>
        <fullName evidence="3">Xylanolytic transcriptional activator regulatory domain-containing protein</fullName>
    </recommendedName>
</protein>
<dbReference type="SMART" id="SM00906">
    <property type="entry name" value="Fungal_trans"/>
    <property type="match status" value="1"/>
</dbReference>
<feature type="compositionally biased region" description="Polar residues" evidence="2">
    <location>
        <begin position="662"/>
        <end position="681"/>
    </location>
</feature>
<dbReference type="EMBL" id="JAVRRD010000035">
    <property type="protein sequence ID" value="KAK5045702.1"/>
    <property type="molecule type" value="Genomic_DNA"/>
</dbReference>
<evidence type="ECO:0000256" key="1">
    <source>
        <dbReference type="ARBA" id="ARBA00023242"/>
    </source>
</evidence>
<evidence type="ECO:0000313" key="5">
    <source>
        <dbReference type="Proteomes" id="UP001358417"/>
    </source>
</evidence>
<evidence type="ECO:0000313" key="4">
    <source>
        <dbReference type="EMBL" id="KAK5045702.1"/>
    </source>
</evidence>
<dbReference type="GO" id="GO:0003700">
    <property type="term" value="F:DNA-binding transcription factor activity"/>
    <property type="evidence" value="ECO:0007669"/>
    <property type="project" value="InterPro"/>
</dbReference>
<reference evidence="4 5" key="1">
    <citation type="submission" date="2023-08" db="EMBL/GenBank/DDBJ databases">
        <title>Black Yeasts Isolated from many extreme environments.</title>
        <authorList>
            <person name="Coleine C."/>
            <person name="Stajich J.E."/>
            <person name="Selbmann L."/>
        </authorList>
    </citation>
    <scope>NUCLEOTIDE SEQUENCE [LARGE SCALE GENOMIC DNA]</scope>
    <source>
        <strain evidence="4 5">CCFEE 5792</strain>
    </source>
</reference>
<feature type="region of interest" description="Disordered" evidence="2">
    <location>
        <begin position="476"/>
        <end position="501"/>
    </location>
</feature>
<dbReference type="PANTHER" id="PTHR46910:SF23">
    <property type="entry name" value="THIAMINE REPRESSIBLE GENES REGULATORY PROTEIN THI1"/>
    <property type="match status" value="1"/>
</dbReference>
<evidence type="ECO:0000259" key="3">
    <source>
        <dbReference type="SMART" id="SM00906"/>
    </source>
</evidence>
<proteinExistence type="predicted"/>
<feature type="region of interest" description="Disordered" evidence="2">
    <location>
        <begin position="1"/>
        <end position="21"/>
    </location>
</feature>
<organism evidence="4 5">
    <name type="scientific">Exophiala bonariae</name>
    <dbReference type="NCBI Taxonomy" id="1690606"/>
    <lineage>
        <taxon>Eukaryota</taxon>
        <taxon>Fungi</taxon>
        <taxon>Dikarya</taxon>
        <taxon>Ascomycota</taxon>
        <taxon>Pezizomycotina</taxon>
        <taxon>Eurotiomycetes</taxon>
        <taxon>Chaetothyriomycetidae</taxon>
        <taxon>Chaetothyriales</taxon>
        <taxon>Herpotrichiellaceae</taxon>
        <taxon>Exophiala</taxon>
    </lineage>
</organism>
<feature type="compositionally biased region" description="Polar residues" evidence="2">
    <location>
        <begin position="477"/>
        <end position="501"/>
    </location>
</feature>
<feature type="region of interest" description="Disordered" evidence="2">
    <location>
        <begin position="653"/>
        <end position="681"/>
    </location>
</feature>
<accession>A0AAV9MVI7</accession>
<comment type="caution">
    <text evidence="4">The sequence shown here is derived from an EMBL/GenBank/DDBJ whole genome shotgun (WGS) entry which is preliminary data.</text>
</comment>
<feature type="region of interest" description="Disordered" evidence="2">
    <location>
        <begin position="83"/>
        <end position="105"/>
    </location>
</feature>
<dbReference type="GO" id="GO:0008270">
    <property type="term" value="F:zinc ion binding"/>
    <property type="evidence" value="ECO:0007669"/>
    <property type="project" value="InterPro"/>
</dbReference>
<feature type="domain" description="Xylanolytic transcriptional activator regulatory" evidence="3">
    <location>
        <begin position="309"/>
        <end position="378"/>
    </location>
</feature>
<dbReference type="InterPro" id="IPR050987">
    <property type="entry name" value="AtrR-like"/>
</dbReference>
<dbReference type="Pfam" id="PF04082">
    <property type="entry name" value="Fungal_trans"/>
    <property type="match status" value="1"/>
</dbReference>
<keyword evidence="5" id="KW-1185">Reference proteome</keyword>
<gene>
    <name evidence="4" type="ORF">LTR84_009071</name>
</gene>
<dbReference type="RefSeq" id="XP_064701320.1">
    <property type="nucleotide sequence ID" value="XM_064852613.1"/>
</dbReference>
<sequence>MSNVEAPPAGHDSQGEVPSIRWLKKRRLAGEQRERAIRANTASSPEIAGLQLRSEYMERLLRHTFPELELDIDSLRRKAESLTIAEDPAHEPARNSGSESEIETELNIEDESCTIEAATATDTVAHYSGEFSHWNFSMRIKQHVKDWMDPVDPSHVPEYWRVEELHANPSDIAEARACFPPRQIAEFLMHVFFKHAAMDYFYVQYSWLAEKVDRVYENPSALTAKDAGIVAIILNVLAIGTQYVHLESPTDLNNSSSQDTEWEREIGTTFYRQATRLLPEIIHLASLDSVQACLLFGLYALPIDPAGLAYIYLNIAVKLATQNGMHRHVPSHTLAPNLTELRNRVWWSLWKIGIFHGRPISIMSSNIDTDLPSDQAGFSDDEQNFHGSYLLITIKLTNYMADFVTELLLLRKCQRSELSSILSRMVDLTNEMTKWWTTLSIGPLNRRSLHLRLEFCLVRMFIGRPFLFSRAGAPPASSVSPENTQGAKNSTMNSIGRLGSETNTRSSRTLMLADVCVQAALEVMEILSSMPENGIGVAKSSYLEYTSCRISLLALIAYCIQNQTNEHYHTLQKGLGIIREMTSTGNTARYEVLLIETLEKSIQRLHFFQGEMRTRETTRQASTAGYDSFRQWTSGWNTRVTSNQQNDSLAQISRKMDRRGDSSGTEWPTDIEQTGWSPDNTTRGPAFISLDSEATDVIGLQPSTSATFLGLEGLNSSPDFYGHVEQQIMEGFLAVPEYEFNFSNDFNDNQQSG</sequence>